<feature type="domain" description="DUF4939" evidence="2">
    <location>
        <begin position="63"/>
        <end position="125"/>
    </location>
</feature>
<evidence type="ECO:0000313" key="3">
    <source>
        <dbReference type="Ensembl" id="ENSMMOP00000024424.1"/>
    </source>
</evidence>
<dbReference type="AlphaFoldDB" id="A0A3Q3XEQ6"/>
<sequence>MDSAEWDPVRSVLKAQGARLHKQEEQLELVRQEMLEAAERHESAFATLSAQRSFIIDFPVSPVSSHSFHLSSPERFSGQSGDCCPFITQCELYFEFNASAFSSDRAKSAFLISYLTGRARSWATAEWSHRSAVFPVGWDDRELYNTVHLSLCC</sequence>
<dbReference type="InterPro" id="IPR032549">
    <property type="entry name" value="DUF4939"/>
</dbReference>
<dbReference type="Proteomes" id="UP000261620">
    <property type="component" value="Unplaced"/>
</dbReference>
<name>A0A3Q3XEQ6_MOLML</name>
<evidence type="ECO:0000313" key="4">
    <source>
        <dbReference type="Proteomes" id="UP000261620"/>
    </source>
</evidence>
<evidence type="ECO:0000259" key="2">
    <source>
        <dbReference type="Pfam" id="PF16297"/>
    </source>
</evidence>
<reference evidence="3" key="2">
    <citation type="submission" date="2025-09" db="UniProtKB">
        <authorList>
            <consortium name="Ensembl"/>
        </authorList>
    </citation>
    <scope>IDENTIFICATION</scope>
</reference>
<dbReference type="Pfam" id="PF16297">
    <property type="entry name" value="DUF4939"/>
    <property type="match status" value="1"/>
</dbReference>
<evidence type="ECO:0000256" key="1">
    <source>
        <dbReference type="SAM" id="Coils"/>
    </source>
</evidence>
<proteinExistence type="predicted"/>
<accession>A0A3Q3XEQ6</accession>
<protein>
    <recommendedName>
        <fullName evidence="2">DUF4939 domain-containing protein</fullName>
    </recommendedName>
</protein>
<reference evidence="3" key="1">
    <citation type="submission" date="2025-08" db="UniProtKB">
        <authorList>
            <consortium name="Ensembl"/>
        </authorList>
    </citation>
    <scope>IDENTIFICATION</scope>
</reference>
<organism evidence="3 4">
    <name type="scientific">Mola mola</name>
    <name type="common">Ocean sunfish</name>
    <name type="synonym">Tetraodon mola</name>
    <dbReference type="NCBI Taxonomy" id="94237"/>
    <lineage>
        <taxon>Eukaryota</taxon>
        <taxon>Metazoa</taxon>
        <taxon>Chordata</taxon>
        <taxon>Craniata</taxon>
        <taxon>Vertebrata</taxon>
        <taxon>Euteleostomi</taxon>
        <taxon>Actinopterygii</taxon>
        <taxon>Neopterygii</taxon>
        <taxon>Teleostei</taxon>
        <taxon>Neoteleostei</taxon>
        <taxon>Acanthomorphata</taxon>
        <taxon>Eupercaria</taxon>
        <taxon>Tetraodontiformes</taxon>
        <taxon>Molidae</taxon>
        <taxon>Mola</taxon>
    </lineage>
</organism>
<dbReference type="OMA" id="TQPYSYA"/>
<keyword evidence="1" id="KW-0175">Coiled coil</keyword>
<keyword evidence="4" id="KW-1185">Reference proteome</keyword>
<feature type="coiled-coil region" evidence="1">
    <location>
        <begin position="13"/>
        <end position="40"/>
    </location>
</feature>
<dbReference type="Ensembl" id="ENSMMOT00000024835.1">
    <property type="protein sequence ID" value="ENSMMOP00000024424.1"/>
    <property type="gene ID" value="ENSMMOG00000018584.1"/>
</dbReference>